<accession>A0A2T5VCH9</accession>
<dbReference type="GO" id="GO:0005886">
    <property type="term" value="C:plasma membrane"/>
    <property type="evidence" value="ECO:0007669"/>
    <property type="project" value="TreeGrafter"/>
</dbReference>
<dbReference type="OrthoDB" id="5244399at2"/>
<organism evidence="2 3">
    <name type="scientific">Breoghania corrubedonensis</name>
    <dbReference type="NCBI Taxonomy" id="665038"/>
    <lineage>
        <taxon>Bacteria</taxon>
        <taxon>Pseudomonadati</taxon>
        <taxon>Pseudomonadota</taxon>
        <taxon>Alphaproteobacteria</taxon>
        <taxon>Hyphomicrobiales</taxon>
        <taxon>Stappiaceae</taxon>
        <taxon>Breoghania</taxon>
    </lineage>
</organism>
<keyword evidence="2" id="KW-0966">Cell projection</keyword>
<comment type="similarity">
    <text evidence="1">Belongs to the type III secretion exporter family.</text>
</comment>
<dbReference type="RefSeq" id="WP_107989309.1">
    <property type="nucleotide sequence ID" value="NZ_QAYG01000002.1"/>
</dbReference>
<evidence type="ECO:0000313" key="3">
    <source>
        <dbReference type="Proteomes" id="UP000244081"/>
    </source>
</evidence>
<proteinExistence type="inferred from homology"/>
<reference evidence="2 3" key="1">
    <citation type="submission" date="2018-04" db="EMBL/GenBank/DDBJ databases">
        <title>Genomic Encyclopedia of Archaeal and Bacterial Type Strains, Phase II (KMG-II): from individual species to whole genera.</title>
        <authorList>
            <person name="Goeker M."/>
        </authorList>
    </citation>
    <scope>NUCLEOTIDE SEQUENCE [LARGE SCALE GENOMIC DNA]</scope>
    <source>
        <strain evidence="2 3">DSM 23382</strain>
    </source>
</reference>
<gene>
    <name evidence="2" type="ORF">C8N35_102158</name>
</gene>
<dbReference type="AlphaFoldDB" id="A0A2T5VCH9"/>
<dbReference type="SUPFAM" id="SSF160544">
    <property type="entry name" value="EscU C-terminal domain-like"/>
    <property type="match status" value="1"/>
</dbReference>
<name>A0A2T5VCH9_9HYPH</name>
<dbReference type="InterPro" id="IPR029025">
    <property type="entry name" value="T3SS_substrate_exporter_C"/>
</dbReference>
<dbReference type="Pfam" id="PF01312">
    <property type="entry name" value="Bac_export_2"/>
    <property type="match status" value="1"/>
</dbReference>
<keyword evidence="3" id="KW-1185">Reference proteome</keyword>
<keyword evidence="2" id="KW-0969">Cilium</keyword>
<sequence>MSGEVKKKGDPKRVAVALRYDSVGAPRVTAKGAGHVADAILKLAQESGVPVEEDAILAQALAQVELNEEIPEELYKAVAVIIGFILRKGSKPSG</sequence>
<dbReference type="Gene3D" id="3.40.1690.10">
    <property type="entry name" value="secretion proteins EscU"/>
    <property type="match status" value="1"/>
</dbReference>
<dbReference type="Proteomes" id="UP000244081">
    <property type="component" value="Unassembled WGS sequence"/>
</dbReference>
<dbReference type="GO" id="GO:0009306">
    <property type="term" value="P:protein secretion"/>
    <property type="evidence" value="ECO:0007669"/>
    <property type="project" value="InterPro"/>
</dbReference>
<evidence type="ECO:0000256" key="1">
    <source>
        <dbReference type="ARBA" id="ARBA00010690"/>
    </source>
</evidence>
<dbReference type="EMBL" id="QAYG01000002">
    <property type="protein sequence ID" value="PTW61448.1"/>
    <property type="molecule type" value="Genomic_DNA"/>
</dbReference>
<keyword evidence="2" id="KW-0282">Flagellum</keyword>
<protein>
    <submittedName>
        <fullName evidence="2">Flagellar biosynthesis protein</fullName>
    </submittedName>
</protein>
<dbReference type="PANTHER" id="PTHR30531">
    <property type="entry name" value="FLAGELLAR BIOSYNTHETIC PROTEIN FLHB"/>
    <property type="match status" value="1"/>
</dbReference>
<comment type="caution">
    <text evidence="2">The sequence shown here is derived from an EMBL/GenBank/DDBJ whole genome shotgun (WGS) entry which is preliminary data.</text>
</comment>
<dbReference type="InterPro" id="IPR006135">
    <property type="entry name" value="T3SS_substrate_exporter"/>
</dbReference>
<evidence type="ECO:0000313" key="2">
    <source>
        <dbReference type="EMBL" id="PTW61448.1"/>
    </source>
</evidence>
<dbReference type="PANTHER" id="PTHR30531:SF12">
    <property type="entry name" value="FLAGELLAR BIOSYNTHETIC PROTEIN FLHB"/>
    <property type="match status" value="1"/>
</dbReference>